<feature type="domain" description="Endonuclease/exonuclease/phosphatase" evidence="14">
    <location>
        <begin position="123"/>
        <end position="363"/>
    </location>
</feature>
<dbReference type="Gene3D" id="1.10.8.10">
    <property type="entry name" value="DNA helicase RuvA subunit, C-terminal domain"/>
    <property type="match status" value="1"/>
</dbReference>
<evidence type="ECO:0000256" key="8">
    <source>
        <dbReference type="ARBA" id="ARBA00022801"/>
    </source>
</evidence>
<comment type="cofactor">
    <cofactor evidence="1">
        <name>Mn(2+)</name>
        <dbReference type="ChEBI" id="CHEBI:29035"/>
    </cofactor>
</comment>
<keyword evidence="9" id="KW-0460">Magnesium</keyword>
<dbReference type="CDD" id="cd09080">
    <property type="entry name" value="TDP2"/>
    <property type="match status" value="1"/>
</dbReference>
<comment type="subcellular location">
    <subcellularLocation>
        <location evidence="3">Nucleus</location>
        <location evidence="3">PML body</location>
    </subcellularLocation>
</comment>
<dbReference type="SUPFAM" id="SSF56219">
    <property type="entry name" value="DNase I-like"/>
    <property type="match status" value="1"/>
</dbReference>
<gene>
    <name evidence="16" type="primary">LOC100908476</name>
</gene>
<dbReference type="InterPro" id="IPR005135">
    <property type="entry name" value="Endo/exonuclease/phosphatase"/>
</dbReference>
<dbReference type="GO" id="GO:0006302">
    <property type="term" value="P:double-strand break repair"/>
    <property type="evidence" value="ECO:0007669"/>
    <property type="project" value="TreeGrafter"/>
</dbReference>
<evidence type="ECO:0000256" key="13">
    <source>
        <dbReference type="SAM" id="MobiDB-lite"/>
    </source>
</evidence>
<organism evidence="15 16">
    <name type="scientific">Galendromus occidentalis</name>
    <name type="common">western predatory mite</name>
    <dbReference type="NCBI Taxonomy" id="34638"/>
    <lineage>
        <taxon>Eukaryota</taxon>
        <taxon>Metazoa</taxon>
        <taxon>Ecdysozoa</taxon>
        <taxon>Arthropoda</taxon>
        <taxon>Chelicerata</taxon>
        <taxon>Arachnida</taxon>
        <taxon>Acari</taxon>
        <taxon>Parasitiformes</taxon>
        <taxon>Mesostigmata</taxon>
        <taxon>Gamasina</taxon>
        <taxon>Phytoseioidea</taxon>
        <taxon>Phytoseiidae</taxon>
        <taxon>Typhlodrominae</taxon>
        <taxon>Galendromus</taxon>
    </lineage>
</organism>
<dbReference type="PANTHER" id="PTHR15822:SF4">
    <property type="entry name" value="TYROSYL-DNA PHOSPHODIESTERASE 2"/>
    <property type="match status" value="1"/>
</dbReference>
<dbReference type="Pfam" id="PF14555">
    <property type="entry name" value="UBA_4"/>
    <property type="match status" value="1"/>
</dbReference>
<dbReference type="InterPro" id="IPR051547">
    <property type="entry name" value="TDP2-like"/>
</dbReference>
<evidence type="ECO:0000256" key="5">
    <source>
        <dbReference type="ARBA" id="ARBA00022722"/>
    </source>
</evidence>
<dbReference type="Gene3D" id="3.60.10.10">
    <property type="entry name" value="Endonuclease/exonuclease/phosphatase"/>
    <property type="match status" value="1"/>
</dbReference>
<evidence type="ECO:0000313" key="15">
    <source>
        <dbReference type="Proteomes" id="UP000694867"/>
    </source>
</evidence>
<keyword evidence="7" id="KW-0227">DNA damage</keyword>
<dbReference type="InterPro" id="IPR009060">
    <property type="entry name" value="UBA-like_sf"/>
</dbReference>
<evidence type="ECO:0000256" key="4">
    <source>
        <dbReference type="ARBA" id="ARBA00017870"/>
    </source>
</evidence>
<dbReference type="FunFam" id="3.60.10.10:FF:000024">
    <property type="entry name" value="Tyrosyl-DNA phosphodiesterase 2"/>
    <property type="match status" value="1"/>
</dbReference>
<evidence type="ECO:0000256" key="7">
    <source>
        <dbReference type="ARBA" id="ARBA00022763"/>
    </source>
</evidence>
<dbReference type="PANTHER" id="PTHR15822">
    <property type="entry name" value="TRAF AND TNF RECEPTOR-ASSOCIATED PROTEIN"/>
    <property type="match status" value="1"/>
</dbReference>
<name>A0AAJ6QZ24_9ACAR</name>
<proteinExistence type="predicted"/>
<dbReference type="SUPFAM" id="SSF46934">
    <property type="entry name" value="UBA-like"/>
    <property type="match status" value="1"/>
</dbReference>
<keyword evidence="8" id="KW-0378">Hydrolase</keyword>
<keyword evidence="10" id="KW-0234">DNA repair</keyword>
<evidence type="ECO:0000313" key="16">
    <source>
        <dbReference type="RefSeq" id="XP_003748534.1"/>
    </source>
</evidence>
<reference evidence="16" key="1">
    <citation type="submission" date="2025-08" db="UniProtKB">
        <authorList>
            <consortium name="RefSeq"/>
        </authorList>
    </citation>
    <scope>IDENTIFICATION</scope>
</reference>
<dbReference type="Pfam" id="PF03372">
    <property type="entry name" value="Exo_endo_phos"/>
    <property type="match status" value="1"/>
</dbReference>
<dbReference type="GO" id="GO:0004518">
    <property type="term" value="F:nuclease activity"/>
    <property type="evidence" value="ECO:0007669"/>
    <property type="project" value="UniProtKB-KW"/>
</dbReference>
<evidence type="ECO:0000256" key="6">
    <source>
        <dbReference type="ARBA" id="ARBA00022723"/>
    </source>
</evidence>
<dbReference type="AlphaFoldDB" id="A0AAJ6QZ24"/>
<sequence>MNMSESEPDNGRGDRTSSDEENESGGLPENFPPVEVCLERCRKFVELTNTNEALAQFFLQDRDWDLERSVADYFQENEERNAPSSSSSAVKSEMPPKRASGDVVELSSDSDTEEESDDLLKIVSWNIDGLDQKNRDLRTKNVCATVKKAAADIVMLQEVVPETLRLIDETLSKEYHLVHSGVAEYFTAMLFHRKRVSFVQDKVFEFSNSVMGRKLQAAEVSFKNAHKLFILNTHLESTGEFSDARRVQLQKCFRNLNKISDGYSAVLAGDLNLRDKELDGIGGIPAGICDMWERLGSRPEAKYTWDMTRNDNLLWNARFKPRCRFDRMYFKESLAQPRALKPVYFGLIGLERILPHRCFPSDHWGLYAHFKLQ</sequence>
<dbReference type="GeneID" id="100908476"/>
<keyword evidence="6" id="KW-0479">Metal-binding</keyword>
<keyword evidence="11" id="KW-0539">Nucleus</keyword>
<dbReference type="GO" id="GO:0005737">
    <property type="term" value="C:cytoplasm"/>
    <property type="evidence" value="ECO:0007669"/>
    <property type="project" value="TreeGrafter"/>
</dbReference>
<evidence type="ECO:0000256" key="10">
    <source>
        <dbReference type="ARBA" id="ARBA00023204"/>
    </source>
</evidence>
<dbReference type="InterPro" id="IPR036691">
    <property type="entry name" value="Endo/exonu/phosph_ase_sf"/>
</dbReference>
<evidence type="ECO:0000256" key="1">
    <source>
        <dbReference type="ARBA" id="ARBA00001936"/>
    </source>
</evidence>
<protein>
    <recommendedName>
        <fullName evidence="4">Tyrosyl-DNA phosphodiesterase 2</fullName>
    </recommendedName>
    <alternativeName>
        <fullName evidence="12">5'-tyrosyl-DNA phosphodiesterase</fullName>
    </alternativeName>
</protein>
<feature type="compositionally biased region" description="Basic and acidic residues" evidence="13">
    <location>
        <begin position="9"/>
        <end position="18"/>
    </location>
</feature>
<dbReference type="RefSeq" id="XP_003748534.1">
    <property type="nucleotide sequence ID" value="XM_003748486.1"/>
</dbReference>
<evidence type="ECO:0000256" key="11">
    <source>
        <dbReference type="ARBA" id="ARBA00023242"/>
    </source>
</evidence>
<comment type="cofactor">
    <cofactor evidence="2">
        <name>Mg(2+)</name>
        <dbReference type="ChEBI" id="CHEBI:18420"/>
    </cofactor>
</comment>
<evidence type="ECO:0000256" key="9">
    <source>
        <dbReference type="ARBA" id="ARBA00022842"/>
    </source>
</evidence>
<evidence type="ECO:0000256" key="3">
    <source>
        <dbReference type="ARBA" id="ARBA00004322"/>
    </source>
</evidence>
<feature type="region of interest" description="Disordered" evidence="13">
    <location>
        <begin position="75"/>
        <end position="112"/>
    </location>
</feature>
<feature type="region of interest" description="Disordered" evidence="13">
    <location>
        <begin position="1"/>
        <end position="32"/>
    </location>
</feature>
<evidence type="ECO:0000259" key="14">
    <source>
        <dbReference type="Pfam" id="PF03372"/>
    </source>
</evidence>
<dbReference type="CDD" id="cd14672">
    <property type="entry name" value="UBA_ceTYDP2_like"/>
    <property type="match status" value="1"/>
</dbReference>
<dbReference type="GO" id="GO:0016605">
    <property type="term" value="C:PML body"/>
    <property type="evidence" value="ECO:0007669"/>
    <property type="project" value="UniProtKB-SubCell"/>
</dbReference>
<keyword evidence="5" id="KW-0540">Nuclease</keyword>
<dbReference type="KEGG" id="goe:100908476"/>
<accession>A0AAJ6QZ24</accession>
<keyword evidence="15" id="KW-1185">Reference proteome</keyword>
<evidence type="ECO:0000256" key="2">
    <source>
        <dbReference type="ARBA" id="ARBA00001946"/>
    </source>
</evidence>
<dbReference type="GO" id="GO:0070260">
    <property type="term" value="F:5'-tyrosyl-DNA phosphodiesterase activity"/>
    <property type="evidence" value="ECO:0007669"/>
    <property type="project" value="TreeGrafter"/>
</dbReference>
<dbReference type="GO" id="GO:0003697">
    <property type="term" value="F:single-stranded DNA binding"/>
    <property type="evidence" value="ECO:0007669"/>
    <property type="project" value="TreeGrafter"/>
</dbReference>
<evidence type="ECO:0000256" key="12">
    <source>
        <dbReference type="ARBA" id="ARBA00031304"/>
    </source>
</evidence>
<dbReference type="Proteomes" id="UP000694867">
    <property type="component" value="Unplaced"/>
</dbReference>
<dbReference type="GO" id="GO:0046872">
    <property type="term" value="F:metal ion binding"/>
    <property type="evidence" value="ECO:0007669"/>
    <property type="project" value="UniProtKB-KW"/>
</dbReference>